<evidence type="ECO:0000313" key="2">
    <source>
        <dbReference type="Proteomes" id="UP001234297"/>
    </source>
</evidence>
<dbReference type="Proteomes" id="UP001234297">
    <property type="component" value="Chromosome 1"/>
</dbReference>
<protein>
    <submittedName>
        <fullName evidence="1">Uncharacterized protein</fullName>
    </submittedName>
</protein>
<evidence type="ECO:0000313" key="1">
    <source>
        <dbReference type="EMBL" id="KAJ8650576.1"/>
    </source>
</evidence>
<proteinExistence type="predicted"/>
<sequence>MMQKTNYEKVDFNAKNLQRYVKEKESKKSQIPAFAAFDFFFSTHRLSWTTQQIMIMHFWISKCVLMAMARNIS</sequence>
<reference evidence="1 2" key="1">
    <citation type="journal article" date="2022" name="Hortic Res">
        <title>A haplotype resolved chromosomal level avocado genome allows analysis of novel avocado genes.</title>
        <authorList>
            <person name="Nath O."/>
            <person name="Fletcher S.J."/>
            <person name="Hayward A."/>
            <person name="Shaw L.M."/>
            <person name="Masouleh A.K."/>
            <person name="Furtado A."/>
            <person name="Henry R.J."/>
            <person name="Mitter N."/>
        </authorList>
    </citation>
    <scope>NUCLEOTIDE SEQUENCE [LARGE SCALE GENOMIC DNA]</scope>
    <source>
        <strain evidence="2">cv. Hass</strain>
    </source>
</reference>
<comment type="caution">
    <text evidence="1">The sequence shown here is derived from an EMBL/GenBank/DDBJ whole genome shotgun (WGS) entry which is preliminary data.</text>
</comment>
<accession>A0ACC2MXT0</accession>
<name>A0ACC2MXT0_PERAE</name>
<gene>
    <name evidence="1" type="ORF">MRB53_003599</name>
</gene>
<keyword evidence="2" id="KW-1185">Reference proteome</keyword>
<dbReference type="EMBL" id="CM056809">
    <property type="protein sequence ID" value="KAJ8650576.1"/>
    <property type="molecule type" value="Genomic_DNA"/>
</dbReference>
<organism evidence="1 2">
    <name type="scientific">Persea americana</name>
    <name type="common">Avocado</name>
    <dbReference type="NCBI Taxonomy" id="3435"/>
    <lineage>
        <taxon>Eukaryota</taxon>
        <taxon>Viridiplantae</taxon>
        <taxon>Streptophyta</taxon>
        <taxon>Embryophyta</taxon>
        <taxon>Tracheophyta</taxon>
        <taxon>Spermatophyta</taxon>
        <taxon>Magnoliopsida</taxon>
        <taxon>Magnoliidae</taxon>
        <taxon>Laurales</taxon>
        <taxon>Lauraceae</taxon>
        <taxon>Persea</taxon>
    </lineage>
</organism>